<proteinExistence type="predicted"/>
<dbReference type="Gene3D" id="3.10.129.10">
    <property type="entry name" value="Hotdog Thioesterase"/>
    <property type="match status" value="1"/>
</dbReference>
<dbReference type="Proteomes" id="UP000319732">
    <property type="component" value="Unassembled WGS sequence"/>
</dbReference>
<protein>
    <submittedName>
        <fullName evidence="1">Acyl-CoA thioesterase</fullName>
    </submittedName>
</protein>
<name>A0A545ST27_9GAMM</name>
<organism evidence="1 2">
    <name type="scientific">Exilibacterium tricleocarpae</name>
    <dbReference type="NCBI Taxonomy" id="2591008"/>
    <lineage>
        <taxon>Bacteria</taxon>
        <taxon>Pseudomonadati</taxon>
        <taxon>Pseudomonadota</taxon>
        <taxon>Gammaproteobacteria</taxon>
        <taxon>Cellvibrionales</taxon>
        <taxon>Cellvibrionaceae</taxon>
        <taxon>Exilibacterium</taxon>
    </lineage>
</organism>
<dbReference type="EMBL" id="VHSG01000029">
    <property type="protein sequence ID" value="TQV68121.1"/>
    <property type="molecule type" value="Genomic_DNA"/>
</dbReference>
<dbReference type="SUPFAM" id="SSF54637">
    <property type="entry name" value="Thioesterase/thiol ester dehydrase-isomerase"/>
    <property type="match status" value="1"/>
</dbReference>
<dbReference type="OrthoDB" id="21822at2"/>
<dbReference type="Pfam" id="PF13279">
    <property type="entry name" value="4HBT_2"/>
    <property type="match status" value="1"/>
</dbReference>
<comment type="caution">
    <text evidence="1">The sequence shown here is derived from an EMBL/GenBank/DDBJ whole genome shotgun (WGS) entry which is preliminary data.</text>
</comment>
<gene>
    <name evidence="1" type="ORF">FKG94_23815</name>
</gene>
<evidence type="ECO:0000313" key="1">
    <source>
        <dbReference type="EMBL" id="TQV68121.1"/>
    </source>
</evidence>
<accession>A0A545ST27</accession>
<dbReference type="InterPro" id="IPR029069">
    <property type="entry name" value="HotDog_dom_sf"/>
</dbReference>
<dbReference type="CDD" id="cd00586">
    <property type="entry name" value="4HBT"/>
    <property type="match status" value="1"/>
</dbReference>
<dbReference type="RefSeq" id="WP_142929462.1">
    <property type="nucleotide sequence ID" value="NZ_ML660107.1"/>
</dbReference>
<dbReference type="AlphaFoldDB" id="A0A545ST27"/>
<keyword evidence="2" id="KW-1185">Reference proteome</keyword>
<reference evidence="1 2" key="1">
    <citation type="submission" date="2019-06" db="EMBL/GenBank/DDBJ databases">
        <title>Whole genome sequence for Cellvibrionaceae sp. R142.</title>
        <authorList>
            <person name="Wang G."/>
        </authorList>
    </citation>
    <scope>NUCLEOTIDE SEQUENCE [LARGE SCALE GENOMIC DNA]</scope>
    <source>
        <strain evidence="1 2">R142</strain>
    </source>
</reference>
<evidence type="ECO:0000313" key="2">
    <source>
        <dbReference type="Proteomes" id="UP000319732"/>
    </source>
</evidence>
<sequence>MPDQTPDKPSGEIFKTAVKVRFADCDPAGIVFYPRYFEMINGVVEDWLAQALDWSFPHMLGERNEGLPTVNIECQFIRTCRMGDVLDFELSVAALGKSSCTVNIAAFHNTAAVLRGTHVLVYVAHSGQHRSLEIPPPLRRRMAAFIAATPAEAQP</sequence>